<proteinExistence type="predicted"/>
<keyword evidence="1" id="KW-0732">Signal</keyword>
<dbReference type="AlphaFoldDB" id="A0A348FXH1"/>
<evidence type="ECO:0000313" key="3">
    <source>
        <dbReference type="Proteomes" id="UP000266934"/>
    </source>
</evidence>
<dbReference type="RefSeq" id="WP_126397657.1">
    <property type="nucleotide sequence ID" value="NZ_AP018907.1"/>
</dbReference>
<dbReference type="EMBL" id="AP018907">
    <property type="protein sequence ID" value="BBF92004.1"/>
    <property type="molecule type" value="Genomic_DNA"/>
</dbReference>
<feature type="chain" id="PRO_5016963919" evidence="1">
    <location>
        <begin position="22"/>
        <end position="268"/>
    </location>
</feature>
<reference evidence="2 3" key="1">
    <citation type="submission" date="2018-08" db="EMBL/GenBank/DDBJ databases">
        <title>Complete genome sequencing of Blastochloris tepida GI.</title>
        <authorList>
            <person name="Tsukatani Y."/>
            <person name="Mori H."/>
        </authorList>
    </citation>
    <scope>NUCLEOTIDE SEQUENCE [LARGE SCALE GENOMIC DNA]</scope>
    <source>
        <strain evidence="2 3">GI</strain>
    </source>
</reference>
<accession>A0A348FXH1</accession>
<dbReference type="KEGG" id="blag:BLTE_06890"/>
<keyword evidence="3" id="KW-1185">Reference proteome</keyword>
<gene>
    <name evidence="2" type="ORF">BLTE_06890</name>
</gene>
<dbReference type="Proteomes" id="UP000266934">
    <property type="component" value="Chromosome"/>
</dbReference>
<dbReference type="OrthoDB" id="9780723at2"/>
<organism evidence="2 3">
    <name type="scientific">Blastochloris tepida</name>
    <dbReference type="NCBI Taxonomy" id="2233851"/>
    <lineage>
        <taxon>Bacteria</taxon>
        <taxon>Pseudomonadati</taxon>
        <taxon>Pseudomonadota</taxon>
        <taxon>Alphaproteobacteria</taxon>
        <taxon>Hyphomicrobiales</taxon>
        <taxon>Blastochloridaceae</taxon>
        <taxon>Blastochloris</taxon>
    </lineage>
</organism>
<dbReference type="InterPro" id="IPR019613">
    <property type="entry name" value="DUF4198"/>
</dbReference>
<feature type="signal peptide" evidence="1">
    <location>
        <begin position="1"/>
        <end position="21"/>
    </location>
</feature>
<name>A0A348FXH1_9HYPH</name>
<evidence type="ECO:0000256" key="1">
    <source>
        <dbReference type="SAM" id="SignalP"/>
    </source>
</evidence>
<protein>
    <submittedName>
        <fullName evidence="2">ABC transporter substrate-binding protein</fullName>
    </submittedName>
</protein>
<evidence type="ECO:0000313" key="2">
    <source>
        <dbReference type="EMBL" id="BBF92004.1"/>
    </source>
</evidence>
<sequence length="268" mass="28199">MKVLKSALAAAAAAAAVAVCAALPARAHFQLVYTPEVNLEKAGEIPLLLAFWHPFANGHAMDMGKPEAFFVVHKGEKTDLLAKLSPVSFRGAENAAAAFETKVPVRRMGDYVFVVVPAPYLEKSEDKFIQQITKSFVNQGGVPTGWNEPVGLPTEIVPLNKPTNVLAGSTFSGVVLSEGKPVSGAEIEIEYMAAEPDIAARKAGKPKASPPPGGAVVAITDANGVFTFGIPKAGFWGFAALGSGPVKQHDGKDLSQDAVLWIRALDLK</sequence>
<dbReference type="Pfam" id="PF10670">
    <property type="entry name" value="DUF4198"/>
    <property type="match status" value="1"/>
</dbReference>